<dbReference type="PROSITE" id="PS00107">
    <property type="entry name" value="PROTEIN_KINASE_ATP"/>
    <property type="match status" value="1"/>
</dbReference>
<sequence>MTEKMSFIKKLTISAKEGTLFKKSNTVSPVSASKAVSHTGSQSNLNKASLPSASNGAATSPSKPSPNTQTLSATKQTESISQDGSMIIASVTTRGVNPANAPPFKPKQKYNFADLSIDRTLGTGSFGRVHLVRLKTTGKYYAMKVLKKNEVVKMKQVEHTINEKNILEKLDYPFLVFMLGTIQDSHNLYFILEYVQGGEVFSFLRRSGRFQNSVAKFYAVEVILAFEYLHIRDIIYRDLKPENLLIDSKGHVKITDFGFAKHVPDITWTLCGTPDYLAPEIIQSKGYGKAVDWWAFGILLYEMLAGHPPFYDDDHFKLYEKILACKPKFPSHFDPNAKDLVKRILTTDLTKRYGNLKAGVVDIKTHKWFADVEWQKMEDCQVPAPYLPPCKGEGDTSNFDQYQEDHEPYGVVGPDPHKDKFIGF</sequence>
<evidence type="ECO:0000259" key="12">
    <source>
        <dbReference type="PROSITE" id="PS50011"/>
    </source>
</evidence>
<keyword evidence="5 14" id="KW-0418">Kinase</keyword>
<dbReference type="InterPro" id="IPR000719">
    <property type="entry name" value="Prot_kinase_dom"/>
</dbReference>
<dbReference type="SMART" id="SM00220">
    <property type="entry name" value="S_TKc"/>
    <property type="match status" value="1"/>
</dbReference>
<evidence type="ECO:0000256" key="5">
    <source>
        <dbReference type="ARBA" id="ARBA00022777"/>
    </source>
</evidence>
<comment type="catalytic activity">
    <reaction evidence="8">
        <text>L-seryl-[protein] + ATP = O-phospho-L-seryl-[protein] + ADP + H(+)</text>
        <dbReference type="Rhea" id="RHEA:17989"/>
        <dbReference type="Rhea" id="RHEA-COMP:9863"/>
        <dbReference type="Rhea" id="RHEA-COMP:11604"/>
        <dbReference type="ChEBI" id="CHEBI:15378"/>
        <dbReference type="ChEBI" id="CHEBI:29999"/>
        <dbReference type="ChEBI" id="CHEBI:30616"/>
        <dbReference type="ChEBI" id="CHEBI:83421"/>
        <dbReference type="ChEBI" id="CHEBI:456216"/>
        <dbReference type="EC" id="2.7.11.11"/>
    </reaction>
</comment>
<dbReference type="GO" id="GO:0005634">
    <property type="term" value="C:nucleus"/>
    <property type="evidence" value="ECO:0007669"/>
    <property type="project" value="TreeGrafter"/>
</dbReference>
<dbReference type="PANTHER" id="PTHR24353">
    <property type="entry name" value="CYCLIC NUCLEOTIDE-DEPENDENT PROTEIN KINASE"/>
    <property type="match status" value="1"/>
</dbReference>
<reference evidence="14 15" key="1">
    <citation type="submission" date="2016-07" db="EMBL/GenBank/DDBJ databases">
        <title>Pervasive Adenine N6-methylation of Active Genes in Fungi.</title>
        <authorList>
            <consortium name="DOE Joint Genome Institute"/>
            <person name="Mondo S.J."/>
            <person name="Dannebaum R.O."/>
            <person name="Kuo R.C."/>
            <person name="Labutti K."/>
            <person name="Haridas S."/>
            <person name="Kuo A."/>
            <person name="Salamov A."/>
            <person name="Ahrendt S.R."/>
            <person name="Lipzen A."/>
            <person name="Sullivan W."/>
            <person name="Andreopoulos W.B."/>
            <person name="Clum A."/>
            <person name="Lindquist E."/>
            <person name="Daum C."/>
            <person name="Ramamoorthy G.K."/>
            <person name="Gryganskyi A."/>
            <person name="Culley D."/>
            <person name="Magnuson J.K."/>
            <person name="James T.Y."/>
            <person name="O'Malley M.A."/>
            <person name="Stajich J.E."/>
            <person name="Spatafora J.W."/>
            <person name="Visel A."/>
            <person name="Grigoriev I.V."/>
        </authorList>
    </citation>
    <scope>NUCLEOTIDE SEQUENCE [LARGE SCALE GENOMIC DNA]</scope>
    <source>
        <strain evidence="14 15">JEL800</strain>
    </source>
</reference>
<feature type="domain" description="AGC-kinase C-terminal" evidence="13">
    <location>
        <begin position="370"/>
        <end position="424"/>
    </location>
</feature>
<dbReference type="InterPro" id="IPR008271">
    <property type="entry name" value="Ser/Thr_kinase_AS"/>
</dbReference>
<evidence type="ECO:0000256" key="2">
    <source>
        <dbReference type="ARBA" id="ARBA00022527"/>
    </source>
</evidence>
<feature type="region of interest" description="Disordered" evidence="11">
    <location>
        <begin position="23"/>
        <end position="80"/>
    </location>
</feature>
<protein>
    <recommendedName>
        <fullName evidence="1">cAMP-dependent protein kinase</fullName>
        <ecNumber evidence="1">2.7.11.11</ecNumber>
    </recommendedName>
</protein>
<dbReference type="GO" id="GO:0005829">
    <property type="term" value="C:cytosol"/>
    <property type="evidence" value="ECO:0007669"/>
    <property type="project" value="TreeGrafter"/>
</dbReference>
<keyword evidence="2 10" id="KW-0723">Serine/threonine-protein kinase</keyword>
<dbReference type="Pfam" id="PF00069">
    <property type="entry name" value="Pkinase"/>
    <property type="match status" value="1"/>
</dbReference>
<evidence type="ECO:0000256" key="4">
    <source>
        <dbReference type="ARBA" id="ARBA00022741"/>
    </source>
</evidence>
<dbReference type="InterPro" id="IPR011009">
    <property type="entry name" value="Kinase-like_dom_sf"/>
</dbReference>
<evidence type="ECO:0000259" key="13">
    <source>
        <dbReference type="PROSITE" id="PS51285"/>
    </source>
</evidence>
<dbReference type="PROSITE" id="PS00108">
    <property type="entry name" value="PROTEIN_KINASE_ST"/>
    <property type="match status" value="1"/>
</dbReference>
<dbReference type="InterPro" id="IPR017441">
    <property type="entry name" value="Protein_kinase_ATP_BS"/>
</dbReference>
<dbReference type="GO" id="GO:0005524">
    <property type="term" value="F:ATP binding"/>
    <property type="evidence" value="ECO:0007669"/>
    <property type="project" value="UniProtKB-UniRule"/>
</dbReference>
<dbReference type="Proteomes" id="UP000193642">
    <property type="component" value="Unassembled WGS sequence"/>
</dbReference>
<dbReference type="Gene3D" id="1.10.510.10">
    <property type="entry name" value="Transferase(Phosphotransferase) domain 1"/>
    <property type="match status" value="1"/>
</dbReference>
<keyword evidence="6 9" id="KW-0067">ATP-binding</keyword>
<dbReference type="EMBL" id="MCGO01000029">
    <property type="protein sequence ID" value="ORY42342.1"/>
    <property type="molecule type" value="Genomic_DNA"/>
</dbReference>
<comment type="catalytic activity">
    <reaction evidence="7">
        <text>L-threonyl-[protein] + ATP = O-phospho-L-threonyl-[protein] + ADP + H(+)</text>
        <dbReference type="Rhea" id="RHEA:46608"/>
        <dbReference type="Rhea" id="RHEA-COMP:11060"/>
        <dbReference type="Rhea" id="RHEA-COMP:11605"/>
        <dbReference type="ChEBI" id="CHEBI:15378"/>
        <dbReference type="ChEBI" id="CHEBI:30013"/>
        <dbReference type="ChEBI" id="CHEBI:30616"/>
        <dbReference type="ChEBI" id="CHEBI:61977"/>
        <dbReference type="ChEBI" id="CHEBI:456216"/>
        <dbReference type="EC" id="2.7.11.11"/>
    </reaction>
</comment>
<dbReference type="AlphaFoldDB" id="A0A1Y2C5M1"/>
<dbReference type="FunFam" id="3.30.200.20:FF:000042">
    <property type="entry name" value="Aurora kinase A"/>
    <property type="match status" value="1"/>
</dbReference>
<organism evidence="14 15">
    <name type="scientific">Rhizoclosmatium globosum</name>
    <dbReference type="NCBI Taxonomy" id="329046"/>
    <lineage>
        <taxon>Eukaryota</taxon>
        <taxon>Fungi</taxon>
        <taxon>Fungi incertae sedis</taxon>
        <taxon>Chytridiomycota</taxon>
        <taxon>Chytridiomycota incertae sedis</taxon>
        <taxon>Chytridiomycetes</taxon>
        <taxon>Chytridiales</taxon>
        <taxon>Chytriomycetaceae</taxon>
        <taxon>Rhizoclosmatium</taxon>
    </lineage>
</organism>
<dbReference type="GO" id="GO:0005952">
    <property type="term" value="C:cAMP-dependent protein kinase complex"/>
    <property type="evidence" value="ECO:0007669"/>
    <property type="project" value="TreeGrafter"/>
</dbReference>
<feature type="binding site" evidence="9">
    <location>
        <position position="144"/>
    </location>
    <ligand>
        <name>ATP</name>
        <dbReference type="ChEBI" id="CHEBI:30616"/>
    </ligand>
</feature>
<name>A0A1Y2C5M1_9FUNG</name>
<evidence type="ECO:0000256" key="11">
    <source>
        <dbReference type="SAM" id="MobiDB-lite"/>
    </source>
</evidence>
<evidence type="ECO:0000256" key="8">
    <source>
        <dbReference type="ARBA" id="ARBA00047454"/>
    </source>
</evidence>
<dbReference type="PROSITE" id="PS51285">
    <property type="entry name" value="AGC_KINASE_CTER"/>
    <property type="match status" value="1"/>
</dbReference>
<dbReference type="PANTHER" id="PTHR24353:SF153">
    <property type="entry name" value="CAMP-DEPENDENT PROTEIN KINASE CATALYTIC SUBUNIT 1"/>
    <property type="match status" value="1"/>
</dbReference>
<dbReference type="FunFam" id="1.10.510.10:FF:000005">
    <property type="entry name" value="cAMP-dependent protein kinase catalytic subunit alpha"/>
    <property type="match status" value="1"/>
</dbReference>
<dbReference type="GO" id="GO:0009653">
    <property type="term" value="P:anatomical structure morphogenesis"/>
    <property type="evidence" value="ECO:0007669"/>
    <property type="project" value="UniProtKB-ARBA"/>
</dbReference>
<dbReference type="SMART" id="SM00133">
    <property type="entry name" value="S_TK_X"/>
    <property type="match status" value="1"/>
</dbReference>
<evidence type="ECO:0000256" key="1">
    <source>
        <dbReference type="ARBA" id="ARBA00012444"/>
    </source>
</evidence>
<feature type="domain" description="Protein kinase" evidence="12">
    <location>
        <begin position="115"/>
        <end position="369"/>
    </location>
</feature>
<evidence type="ECO:0000256" key="3">
    <source>
        <dbReference type="ARBA" id="ARBA00022679"/>
    </source>
</evidence>
<dbReference type="Gene3D" id="3.30.200.20">
    <property type="entry name" value="Phosphorylase Kinase, domain 1"/>
    <property type="match status" value="1"/>
</dbReference>
<accession>A0A1Y2C5M1</accession>
<evidence type="ECO:0000256" key="6">
    <source>
        <dbReference type="ARBA" id="ARBA00022840"/>
    </source>
</evidence>
<dbReference type="GO" id="GO:0004691">
    <property type="term" value="F:cAMP-dependent protein kinase activity"/>
    <property type="evidence" value="ECO:0007669"/>
    <property type="project" value="UniProtKB-EC"/>
</dbReference>
<dbReference type="OrthoDB" id="63267at2759"/>
<proteinExistence type="inferred from homology"/>
<dbReference type="CDD" id="cd05580">
    <property type="entry name" value="STKc_PKA_like"/>
    <property type="match status" value="1"/>
</dbReference>
<keyword evidence="4 9" id="KW-0547">Nucleotide-binding</keyword>
<gene>
    <name evidence="14" type="ORF">BCR33DRAFT_851835</name>
</gene>
<dbReference type="STRING" id="329046.A0A1Y2C5M1"/>
<evidence type="ECO:0000313" key="14">
    <source>
        <dbReference type="EMBL" id="ORY42342.1"/>
    </source>
</evidence>
<evidence type="ECO:0000313" key="15">
    <source>
        <dbReference type="Proteomes" id="UP000193642"/>
    </source>
</evidence>
<evidence type="ECO:0000256" key="9">
    <source>
        <dbReference type="PROSITE-ProRule" id="PRU10141"/>
    </source>
</evidence>
<dbReference type="EC" id="2.7.11.11" evidence="1"/>
<comment type="caution">
    <text evidence="14">The sequence shown here is derived from an EMBL/GenBank/DDBJ whole genome shotgun (WGS) entry which is preliminary data.</text>
</comment>
<dbReference type="PROSITE" id="PS50011">
    <property type="entry name" value="PROTEIN_KINASE_DOM"/>
    <property type="match status" value="1"/>
</dbReference>
<dbReference type="InterPro" id="IPR000961">
    <property type="entry name" value="AGC-kinase_C"/>
</dbReference>
<evidence type="ECO:0000256" key="10">
    <source>
        <dbReference type="RuleBase" id="RU000304"/>
    </source>
</evidence>
<evidence type="ECO:0000256" key="7">
    <source>
        <dbReference type="ARBA" id="ARBA00047292"/>
    </source>
</evidence>
<keyword evidence="15" id="KW-1185">Reference proteome</keyword>
<keyword evidence="3" id="KW-0808">Transferase</keyword>
<dbReference type="SUPFAM" id="SSF56112">
    <property type="entry name" value="Protein kinase-like (PK-like)"/>
    <property type="match status" value="1"/>
</dbReference>
<comment type="similarity">
    <text evidence="10">Belongs to the protein kinase superfamily.</text>
</comment>